<dbReference type="PANTHER" id="PTHR40257:SF1">
    <property type="entry name" value="DUF1330 DOMAIN-CONTAINING PROTEIN"/>
    <property type="match status" value="1"/>
</dbReference>
<dbReference type="Gene3D" id="3.30.70.100">
    <property type="match status" value="1"/>
</dbReference>
<reference evidence="1 2" key="1">
    <citation type="journal article" date="2024" name="Nat. Commun.">
        <title>Phylogenomics reveals the evolutionary origins of lichenization in chlorophyte algae.</title>
        <authorList>
            <person name="Puginier C."/>
            <person name="Libourel C."/>
            <person name="Otte J."/>
            <person name="Skaloud P."/>
            <person name="Haon M."/>
            <person name="Grisel S."/>
            <person name="Petersen M."/>
            <person name="Berrin J.G."/>
            <person name="Delaux P.M."/>
            <person name="Dal Grande F."/>
            <person name="Keller J."/>
        </authorList>
    </citation>
    <scope>NUCLEOTIDE SEQUENCE [LARGE SCALE GENOMIC DNA]</scope>
    <source>
        <strain evidence="1 2">SAG 245.80</strain>
    </source>
</reference>
<dbReference type="SUPFAM" id="SSF54909">
    <property type="entry name" value="Dimeric alpha+beta barrel"/>
    <property type="match status" value="1"/>
</dbReference>
<dbReference type="InterPro" id="IPR011008">
    <property type="entry name" value="Dimeric_a/b-barrel"/>
</dbReference>
<dbReference type="PANTHER" id="PTHR40257">
    <property type="match status" value="1"/>
</dbReference>
<evidence type="ECO:0000313" key="2">
    <source>
        <dbReference type="Proteomes" id="UP001445335"/>
    </source>
</evidence>
<accession>A0AAW1RGH8</accession>
<keyword evidence="2" id="KW-1185">Reference proteome</keyword>
<comment type="caution">
    <text evidence="1">The sequence shown here is derived from an EMBL/GenBank/DDBJ whole genome shotgun (WGS) entry which is preliminary data.</text>
</comment>
<gene>
    <name evidence="1" type="ORF">WJX81_002264</name>
</gene>
<protein>
    <submittedName>
        <fullName evidence="1">Uncharacterized protein</fullName>
    </submittedName>
</protein>
<proteinExistence type="predicted"/>
<name>A0AAW1RGH8_9CHLO</name>
<evidence type="ECO:0000313" key="1">
    <source>
        <dbReference type="EMBL" id="KAK9832707.1"/>
    </source>
</evidence>
<sequence length="301" mass="33061">MVLRVLLQIMAPQHSPTAHTSNEAPMEQPGSSNWLYVFQLPPGREALAAMRNSGILLDSLLSRRPCSHEGVRPEVVYAGVVGERNLKQAKLPEPDMAQDWDVAVIVRFPPGARASPNDVGAGVARAVYRFQVAPLPLPSQAQADEVADTPELRAVLGAKRPAQDAMIQTYHNWHAMMLESDGTQRLPIMRYPPVSGLNLLKYNAGEYGAPCYHRYLRGMYQIIHKNGGGLAYYGKVVKDAAAPEETQWDEIVIPMYPSGEAFFGVVFDPDYPELLALREASLLDSGNIEVQALEGSLFALP</sequence>
<dbReference type="Proteomes" id="UP001445335">
    <property type="component" value="Unassembled WGS sequence"/>
</dbReference>
<organism evidence="1 2">
    <name type="scientific">Elliptochloris bilobata</name>
    <dbReference type="NCBI Taxonomy" id="381761"/>
    <lineage>
        <taxon>Eukaryota</taxon>
        <taxon>Viridiplantae</taxon>
        <taxon>Chlorophyta</taxon>
        <taxon>core chlorophytes</taxon>
        <taxon>Trebouxiophyceae</taxon>
        <taxon>Trebouxiophyceae incertae sedis</taxon>
        <taxon>Elliptochloris clade</taxon>
        <taxon>Elliptochloris</taxon>
    </lineage>
</organism>
<dbReference type="EMBL" id="JALJOU010000039">
    <property type="protein sequence ID" value="KAK9832707.1"/>
    <property type="molecule type" value="Genomic_DNA"/>
</dbReference>
<dbReference type="AlphaFoldDB" id="A0AAW1RGH8"/>